<accession>A0A2P2J8P3</accession>
<organism evidence="1">
    <name type="scientific">Rhizophora mucronata</name>
    <name type="common">Asiatic mangrove</name>
    <dbReference type="NCBI Taxonomy" id="61149"/>
    <lineage>
        <taxon>Eukaryota</taxon>
        <taxon>Viridiplantae</taxon>
        <taxon>Streptophyta</taxon>
        <taxon>Embryophyta</taxon>
        <taxon>Tracheophyta</taxon>
        <taxon>Spermatophyta</taxon>
        <taxon>Magnoliopsida</taxon>
        <taxon>eudicotyledons</taxon>
        <taxon>Gunneridae</taxon>
        <taxon>Pentapetalae</taxon>
        <taxon>rosids</taxon>
        <taxon>fabids</taxon>
        <taxon>Malpighiales</taxon>
        <taxon>Rhizophoraceae</taxon>
        <taxon>Rhizophora</taxon>
    </lineage>
</organism>
<name>A0A2P2J8P3_RHIMU</name>
<proteinExistence type="predicted"/>
<sequence length="18" mass="2161">MNFARMTDSMWDSASVRR</sequence>
<protein>
    <submittedName>
        <fullName evidence="1">Acyl-CoA oxidase</fullName>
    </submittedName>
</protein>
<dbReference type="AlphaFoldDB" id="A0A2P2J8P3"/>
<evidence type="ECO:0000313" key="1">
    <source>
        <dbReference type="EMBL" id="MBW89840.1"/>
    </source>
</evidence>
<reference evidence="1" key="1">
    <citation type="submission" date="2018-02" db="EMBL/GenBank/DDBJ databases">
        <title>Rhizophora mucronata_Transcriptome.</title>
        <authorList>
            <person name="Meera S.P."/>
            <person name="Sreeshan A."/>
            <person name="Augustine A."/>
        </authorList>
    </citation>
    <scope>NUCLEOTIDE SEQUENCE</scope>
    <source>
        <tissue evidence="1">Leaf</tissue>
    </source>
</reference>
<dbReference type="EMBL" id="GGEC01009357">
    <property type="protein sequence ID" value="MBW89840.1"/>
    <property type="molecule type" value="Transcribed_RNA"/>
</dbReference>